<dbReference type="EMBL" id="VAJM01000013">
    <property type="protein sequence ID" value="TLM89490.1"/>
    <property type="molecule type" value="Genomic_DNA"/>
</dbReference>
<dbReference type="RefSeq" id="WP_138080535.1">
    <property type="nucleotide sequence ID" value="NZ_VAJM01000013.1"/>
</dbReference>
<dbReference type="AlphaFoldDB" id="A0A5R8WKR7"/>
<evidence type="ECO:0000313" key="2">
    <source>
        <dbReference type="Proteomes" id="UP000305517"/>
    </source>
</evidence>
<protein>
    <submittedName>
        <fullName evidence="1">Uncharacterized protein</fullName>
    </submittedName>
</protein>
<reference evidence="1 2" key="1">
    <citation type="submission" date="2019-05" db="EMBL/GenBank/DDBJ databases">
        <title>Hymenobacter edaphi sp. nov., isolated from abandoned arsenic-contaminated farmland soil.</title>
        <authorList>
            <person name="Nie L."/>
        </authorList>
    </citation>
    <scope>NUCLEOTIDE SEQUENCE [LARGE SCALE GENOMIC DNA]</scope>
    <source>
        <strain evidence="1 2">1-3-3-8</strain>
    </source>
</reference>
<accession>A0A5R8WKR7</accession>
<dbReference type="Proteomes" id="UP000305517">
    <property type="component" value="Unassembled WGS sequence"/>
</dbReference>
<comment type="caution">
    <text evidence="1">The sequence shown here is derived from an EMBL/GenBank/DDBJ whole genome shotgun (WGS) entry which is preliminary data.</text>
</comment>
<evidence type="ECO:0000313" key="1">
    <source>
        <dbReference type="EMBL" id="TLM89490.1"/>
    </source>
</evidence>
<organism evidence="1 2">
    <name type="scientific">Hymenobacter jeollabukensis</name>
    <dbReference type="NCBI Taxonomy" id="2025313"/>
    <lineage>
        <taxon>Bacteria</taxon>
        <taxon>Pseudomonadati</taxon>
        <taxon>Bacteroidota</taxon>
        <taxon>Cytophagia</taxon>
        <taxon>Cytophagales</taxon>
        <taxon>Hymenobacteraceae</taxon>
        <taxon>Hymenobacter</taxon>
    </lineage>
</organism>
<gene>
    <name evidence="1" type="ORF">FDY95_20675</name>
</gene>
<proteinExistence type="predicted"/>
<sequence length="176" mass="20204">MIIAECFRIDYPQWSFGEDQSRAFLSENEPLGLFFGPTDSKLSGLRIQISNDAEQLEVYLDNRVSLLRLEPDYFGEATSPAVDSPLHYLLGQPLRRIFLGECPRAAGGLLTTAIRLEVERDTLTFFNAADEGRYFLGEEAELWQHYTEVYPVEWRNYSQWLRLLGTEATGLPYQLV</sequence>
<name>A0A5R8WKR7_9BACT</name>
<keyword evidence="2" id="KW-1185">Reference proteome</keyword>